<sequence>MQLQHSIDGGQPLTPATVAALDAFIDRVEDAPAGSVALIDLTGVPAPTAERPPLAVVNRWERVLRRLERTGTTTVAVVRGDCGGTAVEALLTTDLRIATTDARLHLPVAGGGVWPGMGLYRLANQVGYARLRRAVLFADAIPAARALALDLVDEVTDDVATATSDAVAALARSAGPDVAVRRQLMLDATTLPFEEALGRHLAACDRVLRQARTEEAHDVAVLV</sequence>
<dbReference type="InterPro" id="IPR029045">
    <property type="entry name" value="ClpP/crotonase-like_dom_sf"/>
</dbReference>
<name>A0A1C6S1P2_9ACTN</name>
<dbReference type="RefSeq" id="WP_091640920.1">
    <property type="nucleotide sequence ID" value="NZ_FMHW01000002.1"/>
</dbReference>
<dbReference type="Pfam" id="PF00378">
    <property type="entry name" value="ECH_1"/>
    <property type="match status" value="1"/>
</dbReference>
<evidence type="ECO:0000313" key="1">
    <source>
        <dbReference type="EMBL" id="SCL23389.1"/>
    </source>
</evidence>
<dbReference type="OrthoDB" id="6006525at2"/>
<dbReference type="PANTHER" id="PTHR11941">
    <property type="entry name" value="ENOYL-COA HYDRATASE-RELATED"/>
    <property type="match status" value="1"/>
</dbReference>
<dbReference type="GO" id="GO:0006635">
    <property type="term" value="P:fatty acid beta-oxidation"/>
    <property type="evidence" value="ECO:0007669"/>
    <property type="project" value="TreeGrafter"/>
</dbReference>
<keyword evidence="2" id="KW-1185">Reference proteome</keyword>
<dbReference type="InterPro" id="IPR001753">
    <property type="entry name" value="Enoyl-CoA_hydra/iso"/>
</dbReference>
<accession>A0A1C6S1P2</accession>
<protein>
    <submittedName>
        <fullName evidence="1">(3,5-dihydroxycyclohex-3-enyl)acetyl-CoA dehydratase subunit B</fullName>
    </submittedName>
</protein>
<dbReference type="PANTHER" id="PTHR11941:SF54">
    <property type="entry name" value="ENOYL-COA HYDRATASE, MITOCHONDRIAL"/>
    <property type="match status" value="1"/>
</dbReference>
<evidence type="ECO:0000313" key="2">
    <source>
        <dbReference type="Proteomes" id="UP000198959"/>
    </source>
</evidence>
<organism evidence="1 2">
    <name type="scientific">Micromonospora pallida</name>
    <dbReference type="NCBI Taxonomy" id="145854"/>
    <lineage>
        <taxon>Bacteria</taxon>
        <taxon>Bacillati</taxon>
        <taxon>Actinomycetota</taxon>
        <taxon>Actinomycetes</taxon>
        <taxon>Micromonosporales</taxon>
        <taxon>Micromonosporaceae</taxon>
        <taxon>Micromonospora</taxon>
    </lineage>
</organism>
<dbReference type="CDD" id="cd06558">
    <property type="entry name" value="crotonase-like"/>
    <property type="match status" value="1"/>
</dbReference>
<dbReference type="SUPFAM" id="SSF52096">
    <property type="entry name" value="ClpP/crotonase"/>
    <property type="match status" value="1"/>
</dbReference>
<dbReference type="AlphaFoldDB" id="A0A1C6S1P2"/>
<dbReference type="NCBIfam" id="NF042431">
    <property type="entry name" value="EnCoAhydt_DpgB"/>
    <property type="match status" value="1"/>
</dbReference>
<reference evidence="2" key="1">
    <citation type="submission" date="2016-06" db="EMBL/GenBank/DDBJ databases">
        <authorList>
            <person name="Varghese N."/>
            <person name="Submissions Spin"/>
        </authorList>
    </citation>
    <scope>NUCLEOTIDE SEQUENCE [LARGE SCALE GENOMIC DNA]</scope>
    <source>
        <strain evidence="2">DSM 43817</strain>
    </source>
</reference>
<dbReference type="GO" id="GO:0003824">
    <property type="term" value="F:catalytic activity"/>
    <property type="evidence" value="ECO:0007669"/>
    <property type="project" value="UniProtKB-ARBA"/>
</dbReference>
<dbReference type="EMBL" id="FMHW01000002">
    <property type="protein sequence ID" value="SCL23389.1"/>
    <property type="molecule type" value="Genomic_DNA"/>
</dbReference>
<proteinExistence type="predicted"/>
<dbReference type="Gene3D" id="3.90.226.10">
    <property type="entry name" value="2-enoyl-CoA Hydratase, Chain A, domain 1"/>
    <property type="match status" value="1"/>
</dbReference>
<dbReference type="InterPro" id="IPR053545">
    <property type="entry name" value="Enoyl-CoA_hydratase-like"/>
</dbReference>
<gene>
    <name evidence="1" type="ORF">GA0074692_1571</name>
</gene>
<dbReference type="STRING" id="145854.GA0074692_1571"/>
<dbReference type="Proteomes" id="UP000198959">
    <property type="component" value="Unassembled WGS sequence"/>
</dbReference>